<keyword evidence="10" id="KW-1185">Reference proteome</keyword>
<evidence type="ECO:0000313" key="10">
    <source>
        <dbReference type="Proteomes" id="UP000326939"/>
    </source>
</evidence>
<dbReference type="SUPFAM" id="SSF51197">
    <property type="entry name" value="Clavaminate synthase-like"/>
    <property type="match status" value="1"/>
</dbReference>
<dbReference type="AlphaFoldDB" id="A0A5N5P5X0"/>
<dbReference type="InterPro" id="IPR005123">
    <property type="entry name" value="Oxoglu/Fe-dep_dioxygenase_dom"/>
</dbReference>
<dbReference type="GO" id="GO:0051213">
    <property type="term" value="F:dioxygenase activity"/>
    <property type="evidence" value="ECO:0007669"/>
    <property type="project" value="UniProtKB-KW"/>
</dbReference>
<dbReference type="GO" id="GO:0046872">
    <property type="term" value="F:metal ion binding"/>
    <property type="evidence" value="ECO:0007669"/>
    <property type="project" value="UniProtKB-KW"/>
</dbReference>
<evidence type="ECO:0000256" key="3">
    <source>
        <dbReference type="ARBA" id="ARBA00022964"/>
    </source>
</evidence>
<dbReference type="Proteomes" id="UP000326939">
    <property type="component" value="Chromosome 1"/>
</dbReference>
<dbReference type="InterPro" id="IPR026992">
    <property type="entry name" value="DIOX_N"/>
</dbReference>
<comment type="similarity">
    <text evidence="1 7">Belongs to the iron/ascorbate-dependent oxidoreductase family.</text>
</comment>
<dbReference type="Pfam" id="PF14226">
    <property type="entry name" value="DIOX_N"/>
    <property type="match status" value="1"/>
</dbReference>
<keyword evidence="2 7" id="KW-0479">Metal-binding</keyword>
<evidence type="ECO:0000256" key="7">
    <source>
        <dbReference type="RuleBase" id="RU003682"/>
    </source>
</evidence>
<dbReference type="Gene3D" id="2.60.120.330">
    <property type="entry name" value="B-lactam Antibiotic, Isopenicillin N Synthase, Chain"/>
    <property type="match status" value="1"/>
</dbReference>
<evidence type="ECO:0000256" key="5">
    <source>
        <dbReference type="ARBA" id="ARBA00023004"/>
    </source>
</evidence>
<dbReference type="PROSITE" id="PS51471">
    <property type="entry name" value="FE2OG_OXY"/>
    <property type="match status" value="1"/>
</dbReference>
<organism evidence="9 10">
    <name type="scientific">Salix brachista</name>
    <dbReference type="NCBI Taxonomy" id="2182728"/>
    <lineage>
        <taxon>Eukaryota</taxon>
        <taxon>Viridiplantae</taxon>
        <taxon>Streptophyta</taxon>
        <taxon>Embryophyta</taxon>
        <taxon>Tracheophyta</taxon>
        <taxon>Spermatophyta</taxon>
        <taxon>Magnoliopsida</taxon>
        <taxon>eudicotyledons</taxon>
        <taxon>Gunneridae</taxon>
        <taxon>Pentapetalae</taxon>
        <taxon>rosids</taxon>
        <taxon>fabids</taxon>
        <taxon>Malpighiales</taxon>
        <taxon>Salicaceae</taxon>
        <taxon>Saliceae</taxon>
        <taxon>Salix</taxon>
    </lineage>
</organism>
<proteinExistence type="inferred from homology"/>
<protein>
    <recommendedName>
        <fullName evidence="8">Fe2OG dioxygenase domain-containing protein</fullName>
    </recommendedName>
</protein>
<feature type="domain" description="Fe2OG dioxygenase" evidence="8">
    <location>
        <begin position="182"/>
        <end position="285"/>
    </location>
</feature>
<name>A0A5N5P5X0_9ROSI</name>
<accession>A0A5N5P5X0</accession>
<evidence type="ECO:0000256" key="4">
    <source>
        <dbReference type="ARBA" id="ARBA00023002"/>
    </source>
</evidence>
<reference evidence="10" key="1">
    <citation type="journal article" date="2019" name="Gigascience">
        <title>De novo genome assembly of the endangered Acer yangbiense, a plant species with extremely small populations endemic to Yunnan Province, China.</title>
        <authorList>
            <person name="Yang J."/>
            <person name="Wariss H.M."/>
            <person name="Tao L."/>
            <person name="Zhang R."/>
            <person name="Yun Q."/>
            <person name="Hollingsworth P."/>
            <person name="Dao Z."/>
            <person name="Luo G."/>
            <person name="Guo H."/>
            <person name="Ma Y."/>
            <person name="Sun W."/>
        </authorList>
    </citation>
    <scope>NUCLEOTIDE SEQUENCE [LARGE SCALE GENOMIC DNA]</scope>
    <source>
        <strain evidence="10">cv. br00</strain>
    </source>
</reference>
<keyword evidence="5 7" id="KW-0408">Iron</keyword>
<dbReference type="EMBL" id="VDCV01000001">
    <property type="protein sequence ID" value="KAB5574131.1"/>
    <property type="molecule type" value="Genomic_DNA"/>
</dbReference>
<evidence type="ECO:0000256" key="2">
    <source>
        <dbReference type="ARBA" id="ARBA00022723"/>
    </source>
</evidence>
<dbReference type="InterPro" id="IPR044861">
    <property type="entry name" value="IPNS-like_FE2OG_OXY"/>
</dbReference>
<keyword evidence="3" id="KW-0223">Dioxygenase</keyword>
<comment type="function">
    <text evidence="6">Probable 2-oxoglutarate-dependent dioxygenase that may be involved in glucosinolates biosynthesis. May play a role in the production of aliphatic glucosinolates.</text>
</comment>
<evidence type="ECO:0000259" key="8">
    <source>
        <dbReference type="PROSITE" id="PS51471"/>
    </source>
</evidence>
<comment type="caution">
    <text evidence="9">The sequence shown here is derived from an EMBL/GenBank/DDBJ whole genome shotgun (WGS) entry which is preliminary data.</text>
</comment>
<dbReference type="Pfam" id="PF03171">
    <property type="entry name" value="2OG-FeII_Oxy"/>
    <property type="match status" value="1"/>
</dbReference>
<evidence type="ECO:0000256" key="1">
    <source>
        <dbReference type="ARBA" id="ARBA00008056"/>
    </source>
</evidence>
<dbReference type="PANTHER" id="PTHR47990">
    <property type="entry name" value="2-OXOGLUTARATE (2OG) AND FE(II)-DEPENDENT OXYGENASE SUPERFAMILY PROTEIN-RELATED"/>
    <property type="match status" value="1"/>
</dbReference>
<dbReference type="InterPro" id="IPR027443">
    <property type="entry name" value="IPNS-like_sf"/>
</dbReference>
<dbReference type="FunFam" id="2.60.120.330:FF:000022">
    <property type="entry name" value="Probable 2-oxoglutarate-dependent dioxygenase AOP1.2"/>
    <property type="match status" value="1"/>
</dbReference>
<keyword evidence="4 7" id="KW-0560">Oxidoreductase</keyword>
<evidence type="ECO:0000256" key="6">
    <source>
        <dbReference type="ARBA" id="ARBA00057022"/>
    </source>
</evidence>
<dbReference type="InterPro" id="IPR050231">
    <property type="entry name" value="Iron_ascorbate_oxido_reductase"/>
</dbReference>
<evidence type="ECO:0000313" key="9">
    <source>
        <dbReference type="EMBL" id="KAB5574131.1"/>
    </source>
</evidence>
<gene>
    <name evidence="9" type="ORF">DKX38_001325</name>
</gene>
<sequence>MCRTLNCPTSNTLRQRRASKTIMGSETAPKIHVVHLSKENFDPGSSSWLAACTDIRRALEEYSFFEIVYSEPSMEFYRETMSALEELFKLPHETKKRNTHPKLSHGYMGKISGFPEGLGIEYATKKDECQKFASLMWPDGNEKFCEVIHSFTKIISELHQMVVRMLFESYGIKKHYEPLISSTNYLLRLLKYGRSLGETNVGFKAHMDKTFLTLLYQNPVKGLQIRTKEGEWITYEPSSPTSFAVIAGDVCMAWSNDRIKSAYHRVVVKSEEDRYTLGLFTFLDGVVQVPEELVDDEHPLQYKPFEHQKLLDFYQSYDDPDKRDCNIMKTYCGV</sequence>